<evidence type="ECO:0000313" key="1">
    <source>
        <dbReference type="EMBL" id="KAG5169913.1"/>
    </source>
</evidence>
<gene>
    <name evidence="1" type="ORF">JR316_004295</name>
</gene>
<proteinExistence type="predicted"/>
<organism evidence="1">
    <name type="scientific">Psilocybe cubensis</name>
    <name type="common">Psychedelic mushroom</name>
    <name type="synonym">Stropharia cubensis</name>
    <dbReference type="NCBI Taxonomy" id="181762"/>
    <lineage>
        <taxon>Eukaryota</taxon>
        <taxon>Fungi</taxon>
        <taxon>Dikarya</taxon>
        <taxon>Basidiomycota</taxon>
        <taxon>Agaricomycotina</taxon>
        <taxon>Agaricomycetes</taxon>
        <taxon>Agaricomycetidae</taxon>
        <taxon>Agaricales</taxon>
        <taxon>Agaricineae</taxon>
        <taxon>Strophariaceae</taxon>
        <taxon>Psilocybe</taxon>
    </lineage>
</organism>
<name>A0A8H7XZP7_PSICU</name>
<reference evidence="1" key="1">
    <citation type="submission" date="2021-02" db="EMBL/GenBank/DDBJ databases">
        <title>Psilocybe cubensis genome.</title>
        <authorList>
            <person name="Mckernan K.J."/>
            <person name="Crawford S."/>
            <person name="Trippe A."/>
            <person name="Kane L.T."/>
            <person name="Mclaughlin S."/>
        </authorList>
    </citation>
    <scope>NUCLEOTIDE SEQUENCE [LARGE SCALE GENOMIC DNA]</scope>
    <source>
        <strain evidence="1">MGC-MH-2018</strain>
    </source>
</reference>
<dbReference type="EMBL" id="JAFIQS010000004">
    <property type="protein sequence ID" value="KAG5169913.1"/>
    <property type="molecule type" value="Genomic_DNA"/>
</dbReference>
<sequence length="81" mass="8879">MRGTTSSAPKILKISALKVWFEPVQTRFCQGGSMPEPRTKPTETLAEPELDQTRTVGLVRPVLGSCISSEPNFGIPISMYI</sequence>
<protein>
    <submittedName>
        <fullName evidence="1">Uncharacterized protein</fullName>
    </submittedName>
</protein>
<accession>A0A8H7XZP7</accession>
<dbReference type="AlphaFoldDB" id="A0A8H7XZP7"/>
<comment type="caution">
    <text evidence="1">The sequence shown here is derived from an EMBL/GenBank/DDBJ whole genome shotgun (WGS) entry which is preliminary data.</text>
</comment>